<dbReference type="GO" id="GO:0003729">
    <property type="term" value="F:mRNA binding"/>
    <property type="evidence" value="ECO:0007669"/>
    <property type="project" value="TreeGrafter"/>
</dbReference>
<evidence type="ECO:0000256" key="1">
    <source>
        <dbReference type="ARBA" id="ARBA00022884"/>
    </source>
</evidence>
<keyword evidence="1" id="KW-0694">RNA-binding</keyword>
<dbReference type="Pfam" id="PF00076">
    <property type="entry name" value="RRM_1"/>
    <property type="match status" value="1"/>
</dbReference>
<dbReference type="SUPFAM" id="SSF54928">
    <property type="entry name" value="RNA-binding domain, RBD"/>
    <property type="match status" value="1"/>
</dbReference>
<reference evidence="4" key="1">
    <citation type="submission" date="2023-03" db="EMBL/GenBank/DDBJ databases">
        <title>Mating type loci evolution in Malassezia.</title>
        <authorList>
            <person name="Coelho M.A."/>
        </authorList>
    </citation>
    <scope>NUCLEOTIDE SEQUENCE</scope>
    <source>
        <strain evidence="4">CBS 7876</strain>
    </source>
</reference>
<feature type="region of interest" description="Disordered" evidence="2">
    <location>
        <begin position="187"/>
        <end position="240"/>
    </location>
</feature>
<gene>
    <name evidence="4" type="ORF">MOBT1_002584</name>
</gene>
<keyword evidence="5" id="KW-1185">Reference proteome</keyword>
<dbReference type="PANTHER" id="PTHR19965:SF82">
    <property type="entry name" value="THO COMPLEX SUBUNIT 4"/>
    <property type="match status" value="1"/>
</dbReference>
<dbReference type="InterPro" id="IPR012677">
    <property type="entry name" value="Nucleotide-bd_a/b_plait_sf"/>
</dbReference>
<evidence type="ECO:0000259" key="3">
    <source>
        <dbReference type="Pfam" id="PF00076"/>
    </source>
</evidence>
<feature type="compositionally biased region" description="Basic residues" evidence="2">
    <location>
        <begin position="223"/>
        <end position="232"/>
    </location>
</feature>
<dbReference type="AlphaFoldDB" id="A0AAF0ITX9"/>
<organism evidence="4 5">
    <name type="scientific">Malassezia obtusa</name>
    <dbReference type="NCBI Taxonomy" id="76774"/>
    <lineage>
        <taxon>Eukaryota</taxon>
        <taxon>Fungi</taxon>
        <taxon>Dikarya</taxon>
        <taxon>Basidiomycota</taxon>
        <taxon>Ustilaginomycotina</taxon>
        <taxon>Malasseziomycetes</taxon>
        <taxon>Malasseziales</taxon>
        <taxon>Malasseziaceae</taxon>
        <taxon>Malassezia</taxon>
    </lineage>
</organism>
<dbReference type="Proteomes" id="UP001214603">
    <property type="component" value="Chromosome 6"/>
</dbReference>
<evidence type="ECO:0000256" key="2">
    <source>
        <dbReference type="SAM" id="MobiDB-lite"/>
    </source>
</evidence>
<sequence length="240" mass="25592">MDVEMRESRARAPRRRSSGAHRSAPYDRETPRSAVSIKGASGPTWIVAANLVRGTSPEDVRLTFDPLGRVVDVRPYRLPNLASNAVAFQVAFEHRGDALAACRKYDGVLADGRVLQVTLQGAEPAPKVATPPPAKVVKAAPAAAPAAAAADAPAAARSTDASLPIAVRRRLAEAEARYLKETEKILANKGEPAQPKAKPTALKDRLSSLPLAQRLQMEDAAPKTKKARRKARAGAMDVDM</sequence>
<dbReference type="GO" id="GO:0005634">
    <property type="term" value="C:nucleus"/>
    <property type="evidence" value="ECO:0007669"/>
    <property type="project" value="TreeGrafter"/>
</dbReference>
<accession>A0AAF0ITX9</accession>
<dbReference type="EMBL" id="CP119939">
    <property type="protein sequence ID" value="WFD03888.1"/>
    <property type="molecule type" value="Genomic_DNA"/>
</dbReference>
<dbReference type="Gene3D" id="3.30.70.330">
    <property type="match status" value="1"/>
</dbReference>
<dbReference type="CDD" id="cd00590">
    <property type="entry name" value="RRM_SF"/>
    <property type="match status" value="1"/>
</dbReference>
<name>A0AAF0ITX9_9BASI</name>
<feature type="compositionally biased region" description="Basic and acidic residues" evidence="2">
    <location>
        <begin position="1"/>
        <end position="10"/>
    </location>
</feature>
<feature type="domain" description="RRM" evidence="3">
    <location>
        <begin position="50"/>
        <end position="115"/>
    </location>
</feature>
<protein>
    <recommendedName>
        <fullName evidence="3">RRM domain-containing protein</fullName>
    </recommendedName>
</protein>
<dbReference type="PANTHER" id="PTHR19965">
    <property type="entry name" value="RNA AND EXPORT FACTOR BINDING PROTEIN"/>
    <property type="match status" value="1"/>
</dbReference>
<feature type="region of interest" description="Disordered" evidence="2">
    <location>
        <begin position="1"/>
        <end position="36"/>
    </location>
</feature>
<evidence type="ECO:0000313" key="4">
    <source>
        <dbReference type="EMBL" id="WFD03888.1"/>
    </source>
</evidence>
<dbReference type="InterPro" id="IPR035979">
    <property type="entry name" value="RBD_domain_sf"/>
</dbReference>
<dbReference type="InterPro" id="IPR000504">
    <property type="entry name" value="RRM_dom"/>
</dbReference>
<evidence type="ECO:0000313" key="5">
    <source>
        <dbReference type="Proteomes" id="UP001214603"/>
    </source>
</evidence>
<dbReference type="InterPro" id="IPR051229">
    <property type="entry name" value="ALYREF_mRNA_export"/>
</dbReference>
<proteinExistence type="predicted"/>